<comment type="similarity">
    <text evidence="2 12">Belongs to the cytochrome P450 family.</text>
</comment>
<keyword evidence="9 12" id="KW-0503">Monooxygenase</keyword>
<dbReference type="PRINTS" id="PR00463">
    <property type="entry name" value="EP450I"/>
</dbReference>
<evidence type="ECO:0000256" key="13">
    <source>
        <dbReference type="SAM" id="Phobius"/>
    </source>
</evidence>
<dbReference type="PROSITE" id="PS00086">
    <property type="entry name" value="CYTOCHROME_P450"/>
    <property type="match status" value="1"/>
</dbReference>
<evidence type="ECO:0000313" key="14">
    <source>
        <dbReference type="EMBL" id="CAL5085844.1"/>
    </source>
</evidence>
<evidence type="ECO:0000256" key="5">
    <source>
        <dbReference type="ARBA" id="ARBA00022723"/>
    </source>
</evidence>
<dbReference type="PRINTS" id="PR00385">
    <property type="entry name" value="P450"/>
</dbReference>
<dbReference type="AlphaFoldDB" id="A0ABC9G1V7"/>
<protein>
    <recommendedName>
        <fullName evidence="16">Cytochrome P450</fullName>
    </recommendedName>
</protein>
<evidence type="ECO:0000256" key="2">
    <source>
        <dbReference type="ARBA" id="ARBA00010617"/>
    </source>
</evidence>
<dbReference type="InterPro" id="IPR050665">
    <property type="entry name" value="Cytochrome_P450_Monooxygen"/>
</dbReference>
<name>A0ABC9G1V7_9POAL</name>
<evidence type="ECO:0000256" key="8">
    <source>
        <dbReference type="ARBA" id="ARBA00023004"/>
    </source>
</evidence>
<evidence type="ECO:0000256" key="7">
    <source>
        <dbReference type="ARBA" id="ARBA00023002"/>
    </source>
</evidence>
<comment type="cofactor">
    <cofactor evidence="11">
        <name>heme</name>
        <dbReference type="ChEBI" id="CHEBI:30413"/>
    </cofactor>
</comment>
<evidence type="ECO:0000256" key="6">
    <source>
        <dbReference type="ARBA" id="ARBA00022989"/>
    </source>
</evidence>
<evidence type="ECO:0000313" key="15">
    <source>
        <dbReference type="Proteomes" id="UP001497457"/>
    </source>
</evidence>
<gene>
    <name evidence="14" type="ORF">URODEC1_LOCUS111254</name>
</gene>
<keyword evidence="5 11" id="KW-0479">Metal-binding</keyword>
<keyword evidence="6 13" id="KW-1133">Transmembrane helix</keyword>
<sequence>MTTGYGWLVSAALAAALASWAFNVVVQLVWRPREVERRLRAQGVRGPGYRFFHGNLGDVRRLRAAGAGVKLDVADHDFIPIAQPQFREWIPLYGRVFLYWFGTTPNICVADYAMAKQVLADRTGLFPKNRTNANLLRLLGDGLVMANGDDWQRHKKVVHPAFNMDKLKVTIELSDQFEELTADVISHTAFGSSYKDGKQVFQALKELQFITFSTLFSVQIPGSRYLPTEKNRRVWKLDREVRATLTKIIKNRLAAKDKAGYGNDLLGLMLEACAPEHGETPLLTMDEIIDECKTFFFAGQETTSHLLTWVMFLLSTHPEWQDKLRDEVRRECGDRDHRAPTHDMLNRLKLMNLFVLETLRLYSPVPLIRRRTKTAVELAGGVVVPGGAILTLPIATMHRDKEVWGDDAGEFNPLRFDGGATAAAPRNLSALLAFSSGPRSCIGQNFAMIEVRAVVAAVLQRFRLELSPEYVYAPTDVITLRPKYGLPMIVTSADDA</sequence>
<keyword evidence="7 12" id="KW-0560">Oxidoreductase</keyword>
<feature type="transmembrane region" description="Helical" evidence="13">
    <location>
        <begin position="6"/>
        <end position="30"/>
    </location>
</feature>
<keyword evidence="10 13" id="KW-0472">Membrane</keyword>
<reference evidence="14 15" key="2">
    <citation type="submission" date="2024-10" db="EMBL/GenBank/DDBJ databases">
        <authorList>
            <person name="Ryan C."/>
        </authorList>
    </citation>
    <scope>NUCLEOTIDE SEQUENCE [LARGE SCALE GENOMIC DNA]</scope>
</reference>
<dbReference type="InterPro" id="IPR002401">
    <property type="entry name" value="Cyt_P450_E_grp-I"/>
</dbReference>
<evidence type="ECO:0000256" key="11">
    <source>
        <dbReference type="PIRSR" id="PIRSR602401-1"/>
    </source>
</evidence>
<dbReference type="GO" id="GO:0004497">
    <property type="term" value="F:monooxygenase activity"/>
    <property type="evidence" value="ECO:0007669"/>
    <property type="project" value="UniProtKB-KW"/>
</dbReference>
<keyword evidence="4 13" id="KW-0812">Transmembrane</keyword>
<accession>A0ABC9G1V7</accession>
<evidence type="ECO:0000256" key="3">
    <source>
        <dbReference type="ARBA" id="ARBA00022617"/>
    </source>
</evidence>
<dbReference type="GO" id="GO:0016020">
    <property type="term" value="C:membrane"/>
    <property type="evidence" value="ECO:0007669"/>
    <property type="project" value="UniProtKB-SubCell"/>
</dbReference>
<dbReference type="InterPro" id="IPR001128">
    <property type="entry name" value="Cyt_P450"/>
</dbReference>
<evidence type="ECO:0000256" key="1">
    <source>
        <dbReference type="ARBA" id="ARBA00004370"/>
    </source>
</evidence>
<dbReference type="Proteomes" id="UP001497457">
    <property type="component" value="Chromosome 8b"/>
</dbReference>
<dbReference type="EMBL" id="OZ075118">
    <property type="protein sequence ID" value="CAL5085844.1"/>
    <property type="molecule type" value="Genomic_DNA"/>
</dbReference>
<proteinExistence type="inferred from homology"/>
<dbReference type="Gene3D" id="1.10.630.10">
    <property type="entry name" value="Cytochrome P450"/>
    <property type="match status" value="1"/>
</dbReference>
<dbReference type="SUPFAM" id="SSF48264">
    <property type="entry name" value="Cytochrome P450"/>
    <property type="match status" value="1"/>
</dbReference>
<evidence type="ECO:0000256" key="10">
    <source>
        <dbReference type="ARBA" id="ARBA00023136"/>
    </source>
</evidence>
<keyword evidence="15" id="KW-1185">Reference proteome</keyword>
<evidence type="ECO:0000256" key="9">
    <source>
        <dbReference type="ARBA" id="ARBA00023033"/>
    </source>
</evidence>
<dbReference type="InterPro" id="IPR017972">
    <property type="entry name" value="Cyt_P450_CS"/>
</dbReference>
<organism evidence="14 15">
    <name type="scientific">Urochloa decumbens</name>
    <dbReference type="NCBI Taxonomy" id="240449"/>
    <lineage>
        <taxon>Eukaryota</taxon>
        <taxon>Viridiplantae</taxon>
        <taxon>Streptophyta</taxon>
        <taxon>Embryophyta</taxon>
        <taxon>Tracheophyta</taxon>
        <taxon>Spermatophyta</taxon>
        <taxon>Magnoliopsida</taxon>
        <taxon>Liliopsida</taxon>
        <taxon>Poales</taxon>
        <taxon>Poaceae</taxon>
        <taxon>PACMAD clade</taxon>
        <taxon>Panicoideae</taxon>
        <taxon>Panicodae</taxon>
        <taxon>Paniceae</taxon>
        <taxon>Melinidinae</taxon>
        <taxon>Urochloa</taxon>
    </lineage>
</organism>
<evidence type="ECO:0000256" key="4">
    <source>
        <dbReference type="ARBA" id="ARBA00022692"/>
    </source>
</evidence>
<dbReference type="GO" id="GO:0046872">
    <property type="term" value="F:metal ion binding"/>
    <property type="evidence" value="ECO:0007669"/>
    <property type="project" value="UniProtKB-KW"/>
</dbReference>
<dbReference type="Pfam" id="PF00067">
    <property type="entry name" value="p450"/>
    <property type="match status" value="2"/>
</dbReference>
<dbReference type="InterPro" id="IPR036396">
    <property type="entry name" value="Cyt_P450_sf"/>
</dbReference>
<feature type="binding site" description="axial binding residue" evidence="11">
    <location>
        <position position="441"/>
    </location>
    <ligand>
        <name>heme</name>
        <dbReference type="ChEBI" id="CHEBI:30413"/>
    </ligand>
    <ligandPart>
        <name>Fe</name>
        <dbReference type="ChEBI" id="CHEBI:18248"/>
    </ligandPart>
</feature>
<evidence type="ECO:0008006" key="16">
    <source>
        <dbReference type="Google" id="ProtNLM"/>
    </source>
</evidence>
<dbReference type="GO" id="GO:0006629">
    <property type="term" value="P:lipid metabolic process"/>
    <property type="evidence" value="ECO:0007669"/>
    <property type="project" value="UniProtKB-ARBA"/>
</dbReference>
<reference evidence="15" key="1">
    <citation type="submission" date="2024-06" db="EMBL/GenBank/DDBJ databases">
        <authorList>
            <person name="Ryan C."/>
        </authorList>
    </citation>
    <scope>NUCLEOTIDE SEQUENCE [LARGE SCALE GENOMIC DNA]</scope>
</reference>
<keyword evidence="8 11" id="KW-0408">Iron</keyword>
<keyword evidence="3 11" id="KW-0349">Heme</keyword>
<comment type="subcellular location">
    <subcellularLocation>
        <location evidence="1">Membrane</location>
    </subcellularLocation>
</comment>
<dbReference type="PANTHER" id="PTHR24282:SF151">
    <property type="entry name" value="OS07G0635700 PROTEIN"/>
    <property type="match status" value="1"/>
</dbReference>
<evidence type="ECO:0000256" key="12">
    <source>
        <dbReference type="RuleBase" id="RU000461"/>
    </source>
</evidence>
<dbReference type="PANTHER" id="PTHR24282">
    <property type="entry name" value="CYTOCHROME P450 FAMILY MEMBER"/>
    <property type="match status" value="1"/>
</dbReference>